<gene>
    <name evidence="7" type="ORF">ABB07_03580</name>
</gene>
<feature type="active site" description="Nucleophile" evidence="4">
    <location>
        <position position="298"/>
    </location>
</feature>
<evidence type="ECO:0000256" key="4">
    <source>
        <dbReference type="PROSITE-ProRule" id="PRU01100"/>
    </source>
</evidence>
<evidence type="ECO:0000256" key="3">
    <source>
        <dbReference type="ARBA" id="ARBA00023295"/>
    </source>
</evidence>
<comment type="similarity">
    <text evidence="1 4">Belongs to the glycosyl hydrolase 26 family.</text>
</comment>
<evidence type="ECO:0000313" key="8">
    <source>
        <dbReference type="Proteomes" id="UP000035366"/>
    </source>
</evidence>
<reference evidence="7 8" key="1">
    <citation type="journal article" date="2015" name="ISME J.">
        <title>Draft Genome Sequence of Streptomyces incarnatus NRRL8089, which Produces the Nucleoside Antibiotic Sinefungin.</title>
        <authorList>
            <person name="Oshima K."/>
            <person name="Hattori M."/>
            <person name="Shimizu H."/>
            <person name="Fukuda K."/>
            <person name="Nemoto M."/>
            <person name="Inagaki K."/>
            <person name="Tamura T."/>
        </authorList>
    </citation>
    <scope>NUCLEOTIDE SEQUENCE [LARGE SCALE GENOMIC DNA]</scope>
    <source>
        <strain evidence="7 8">NRRL 8089</strain>
    </source>
</reference>
<evidence type="ECO:0000256" key="5">
    <source>
        <dbReference type="SAM" id="MobiDB-lite"/>
    </source>
</evidence>
<keyword evidence="3 4" id="KW-0326">Glycosidase</keyword>
<evidence type="ECO:0000313" key="7">
    <source>
        <dbReference type="EMBL" id="AKJ09135.1"/>
    </source>
</evidence>
<protein>
    <submittedName>
        <fullName evidence="7">Beta-mannanase</fullName>
    </submittedName>
</protein>
<keyword evidence="2 4" id="KW-0378">Hydrolase</keyword>
<dbReference type="InterPro" id="IPR017853">
    <property type="entry name" value="GH"/>
</dbReference>
<dbReference type="PANTHER" id="PTHR40079">
    <property type="entry name" value="MANNAN ENDO-1,4-BETA-MANNOSIDASE E-RELATED"/>
    <property type="match status" value="1"/>
</dbReference>
<dbReference type="InterPro" id="IPR022790">
    <property type="entry name" value="GH26_dom"/>
</dbReference>
<feature type="region of interest" description="Disordered" evidence="5">
    <location>
        <begin position="41"/>
        <end position="63"/>
    </location>
</feature>
<dbReference type="Proteomes" id="UP000035366">
    <property type="component" value="Chromosome"/>
</dbReference>
<dbReference type="Pfam" id="PF02156">
    <property type="entry name" value="Glyco_hydro_26"/>
    <property type="match status" value="1"/>
</dbReference>
<evidence type="ECO:0000256" key="2">
    <source>
        <dbReference type="ARBA" id="ARBA00022801"/>
    </source>
</evidence>
<keyword evidence="8" id="KW-1185">Reference proteome</keyword>
<dbReference type="RefSeq" id="WP_208897208.1">
    <property type="nucleotide sequence ID" value="NZ_CP011497.1"/>
</dbReference>
<sequence>MRFTVTRLLATVLAVVLGGYVFVVGPHLAGERERRREAAIDAALPPTASIEPTPAGGGRAAGSGHRVFPARGDSFVGIMTAGGVHDLTEAARFTRRTGHRPQVYEFSQDWAHDRFDADLIDNVARRGMMPLLAWEPWDHRAAGAAAQLRGDQPAYRLARIIDGTYDPYLRSWARGIASLRYTVGIRLAHEMNGYWYPWCEQSNGNHRGEYVRAWRHVHDLFVRAGASNAIWVWSPNVGYRNATPFERLYPGDAYVDWVGLSGYYGTVGKESYQSFDQLFSDSEKRLRRLTVKPLVITEVGATDADGRKAEWIADMFRSLPRHPAIIGVIWYEAVKVIDWRITTSAGSVRAFTSGISAPRYRTPWTPGTEPRRRL</sequence>
<evidence type="ECO:0000259" key="6">
    <source>
        <dbReference type="PROSITE" id="PS51764"/>
    </source>
</evidence>
<proteinExistence type="inferred from homology"/>
<feature type="domain" description="GH26" evidence="6">
    <location>
        <begin position="45"/>
        <end position="364"/>
    </location>
</feature>
<dbReference type="InterPro" id="IPR000805">
    <property type="entry name" value="Glyco_hydro_26"/>
</dbReference>
<dbReference type="PROSITE" id="PS51764">
    <property type="entry name" value="GH26"/>
    <property type="match status" value="1"/>
</dbReference>
<dbReference type="Gene3D" id="3.20.20.80">
    <property type="entry name" value="Glycosidases"/>
    <property type="match status" value="1"/>
</dbReference>
<dbReference type="SUPFAM" id="SSF51445">
    <property type="entry name" value="(Trans)glycosidases"/>
    <property type="match status" value="1"/>
</dbReference>
<name>A0ABM5TE88_9ACTN</name>
<dbReference type="PANTHER" id="PTHR40079:SF4">
    <property type="entry name" value="GH26 DOMAIN-CONTAINING PROTEIN-RELATED"/>
    <property type="match status" value="1"/>
</dbReference>
<feature type="active site" description="Proton donor" evidence="4">
    <location>
        <position position="190"/>
    </location>
</feature>
<accession>A0ABM5TE88</accession>
<evidence type="ECO:0000256" key="1">
    <source>
        <dbReference type="ARBA" id="ARBA00007754"/>
    </source>
</evidence>
<organism evidence="7 8">
    <name type="scientific">Streptomyces incarnatus</name>
    <dbReference type="NCBI Taxonomy" id="665007"/>
    <lineage>
        <taxon>Bacteria</taxon>
        <taxon>Bacillati</taxon>
        <taxon>Actinomycetota</taxon>
        <taxon>Actinomycetes</taxon>
        <taxon>Kitasatosporales</taxon>
        <taxon>Streptomycetaceae</taxon>
        <taxon>Streptomyces</taxon>
    </lineage>
</organism>
<dbReference type="EMBL" id="CP011497">
    <property type="protein sequence ID" value="AKJ09135.1"/>
    <property type="molecule type" value="Genomic_DNA"/>
</dbReference>